<dbReference type="PROSITE" id="PS51782">
    <property type="entry name" value="LYSM"/>
    <property type="match status" value="1"/>
</dbReference>
<feature type="domain" description="LysM" evidence="1">
    <location>
        <begin position="172"/>
        <end position="219"/>
    </location>
</feature>
<dbReference type="CDD" id="cd00118">
    <property type="entry name" value="LysM"/>
    <property type="match status" value="1"/>
</dbReference>
<evidence type="ECO:0000313" key="2">
    <source>
        <dbReference type="EMBL" id="NJC24669.1"/>
    </source>
</evidence>
<reference evidence="2 3" key="1">
    <citation type="submission" date="2020-03" db="EMBL/GenBank/DDBJ databases">
        <title>Genomic Encyclopedia of Type Strains, Phase IV (KMG-IV): sequencing the most valuable type-strain genomes for metagenomic binning, comparative biology and taxonomic classification.</title>
        <authorList>
            <person name="Goeker M."/>
        </authorList>
    </citation>
    <scope>NUCLEOTIDE SEQUENCE [LARGE SCALE GENOMIC DNA]</scope>
    <source>
        <strain evidence="2 3">DSM 105096</strain>
    </source>
</reference>
<evidence type="ECO:0000313" key="3">
    <source>
        <dbReference type="Proteomes" id="UP000770785"/>
    </source>
</evidence>
<comment type="caution">
    <text evidence="2">The sequence shown here is derived from an EMBL/GenBank/DDBJ whole genome shotgun (WGS) entry which is preliminary data.</text>
</comment>
<organism evidence="2 3">
    <name type="scientific">Neolewinella antarctica</name>
    <dbReference type="NCBI Taxonomy" id="442734"/>
    <lineage>
        <taxon>Bacteria</taxon>
        <taxon>Pseudomonadati</taxon>
        <taxon>Bacteroidota</taxon>
        <taxon>Saprospiria</taxon>
        <taxon>Saprospirales</taxon>
        <taxon>Lewinellaceae</taxon>
        <taxon>Neolewinella</taxon>
    </lineage>
</organism>
<accession>A0ABX0X634</accession>
<dbReference type="Gene3D" id="3.10.350.10">
    <property type="entry name" value="LysM domain"/>
    <property type="match status" value="1"/>
</dbReference>
<sequence length="228" mass="25552">MPGVLENMKILAFTDAAYTRPALVVPAFPVLINPESFVRKVHLRYDTRRSIGASQQEAKFTSQGPELFQCDLLFDSTGVIDNLPRKTVDLDTEAFRAFLLGIEMETHDKKHFQLIWGTMIFRGRLQSLEFQYKLFNANGTCIRAVAKVSFIGSYASLLQLALDKLLSPDLTQTHTVIEGDTLPNLCDRFYGTPDAVVEVARFNGLTGFRSLAAGKELFFPPLQKDRTA</sequence>
<dbReference type="Pfam" id="PF19266">
    <property type="entry name" value="CIS_tube"/>
    <property type="match status" value="1"/>
</dbReference>
<dbReference type="InterPro" id="IPR036779">
    <property type="entry name" value="LysM_dom_sf"/>
</dbReference>
<evidence type="ECO:0000259" key="1">
    <source>
        <dbReference type="PROSITE" id="PS51782"/>
    </source>
</evidence>
<dbReference type="EMBL" id="JAATJH010000001">
    <property type="protein sequence ID" value="NJC24669.1"/>
    <property type="molecule type" value="Genomic_DNA"/>
</dbReference>
<gene>
    <name evidence="2" type="ORF">GGR27_000150</name>
</gene>
<dbReference type="Proteomes" id="UP000770785">
    <property type="component" value="Unassembled WGS sequence"/>
</dbReference>
<dbReference type="RefSeq" id="WP_168035486.1">
    <property type="nucleotide sequence ID" value="NZ_JAATJH010000001.1"/>
</dbReference>
<dbReference type="InterPro" id="IPR045361">
    <property type="entry name" value="CIS_tube_prot_N"/>
</dbReference>
<name>A0ABX0X634_9BACT</name>
<keyword evidence="3" id="KW-1185">Reference proteome</keyword>
<protein>
    <submittedName>
        <fullName evidence="2">Phage tail protein X</fullName>
    </submittedName>
</protein>
<dbReference type="InterPro" id="IPR018392">
    <property type="entry name" value="LysM"/>
</dbReference>
<proteinExistence type="predicted"/>